<dbReference type="Pfam" id="PF13546">
    <property type="entry name" value="DDE_5"/>
    <property type="match status" value="1"/>
</dbReference>
<evidence type="ECO:0000259" key="1">
    <source>
        <dbReference type="Pfam" id="PF13546"/>
    </source>
</evidence>
<comment type="caution">
    <text evidence="2">The sequence shown here is derived from an EMBL/GenBank/DDBJ whole genome shotgun (WGS) entry which is preliminary data.</text>
</comment>
<dbReference type="NCBIfam" id="NF033540">
    <property type="entry name" value="transpos_IS701"/>
    <property type="match status" value="1"/>
</dbReference>
<reference evidence="2 3" key="1">
    <citation type="submission" date="2024-01" db="EMBL/GenBank/DDBJ databases">
        <title>Genomic insights into the taxonomy and metabolism of the cyanobacterium Pannus brasiliensis CCIBt3594.</title>
        <authorList>
            <person name="Machado M."/>
            <person name="Botero N.B."/>
            <person name="Andreote A.P.D."/>
            <person name="Feitosa A.M.T."/>
            <person name="Popin R."/>
            <person name="Sivonen K."/>
            <person name="Fiore M.F."/>
        </authorList>
    </citation>
    <scope>NUCLEOTIDE SEQUENCE [LARGE SCALE GENOMIC DNA]</scope>
    <source>
        <strain evidence="2 3">CCIBt3594</strain>
    </source>
</reference>
<dbReference type="Proteomes" id="UP001328733">
    <property type="component" value="Unassembled WGS sequence"/>
</dbReference>
<dbReference type="AlphaFoldDB" id="A0AAW9QRT8"/>
<evidence type="ECO:0000313" key="3">
    <source>
        <dbReference type="Proteomes" id="UP001328733"/>
    </source>
</evidence>
<organism evidence="2 3">
    <name type="scientific">Pannus brasiliensis CCIBt3594</name>
    <dbReference type="NCBI Taxonomy" id="1427578"/>
    <lineage>
        <taxon>Bacteria</taxon>
        <taxon>Bacillati</taxon>
        <taxon>Cyanobacteriota</taxon>
        <taxon>Cyanophyceae</taxon>
        <taxon>Oscillatoriophycideae</taxon>
        <taxon>Chroococcales</taxon>
        <taxon>Microcystaceae</taxon>
        <taxon>Pannus</taxon>
    </lineage>
</organism>
<accession>A0AAW9QRT8</accession>
<dbReference type="RefSeq" id="WP_332865231.1">
    <property type="nucleotide sequence ID" value="NZ_JBAFSM010000019.1"/>
</dbReference>
<gene>
    <name evidence="2" type="ORF">V0288_11520</name>
</gene>
<name>A0AAW9QRT8_9CHRO</name>
<evidence type="ECO:0000313" key="2">
    <source>
        <dbReference type="EMBL" id="MEG3437749.1"/>
    </source>
</evidence>
<dbReference type="InterPro" id="IPR012337">
    <property type="entry name" value="RNaseH-like_sf"/>
</dbReference>
<dbReference type="InterPro" id="IPR038721">
    <property type="entry name" value="IS701-like_DDE_dom"/>
</dbReference>
<dbReference type="SUPFAM" id="SSF53098">
    <property type="entry name" value="Ribonuclease H-like"/>
    <property type="match status" value="1"/>
</dbReference>
<dbReference type="PANTHER" id="PTHR33627:SF1">
    <property type="entry name" value="TRANSPOSASE"/>
    <property type="match status" value="1"/>
</dbReference>
<sequence length="436" mass="51001">MVAPRPARITLPSIDSYCELYRDLFVDVRAYESFKYLHVGLISNLKRKTLPAIAEVVGLDNAQGLHHFVSQSPWSAEELKKRRLSLILKILESREIQVIIDETGDVKKGNKTDYVKRQYIGNVGKVENGIVSVNAYGYVDGIVFPLIFQVYKPRERLKEGDQYETKPEIGAKLVKELIKMGFKIKRVLADSLYGESGSNFLRVLDELNIEYAVGILSNHGVWLPKEQKVRVNKWREFPHIRWDGKEEKRYIREIIYGKRRTVQYWEITTDKENVPSSSTWLVMTKIPGVKYREVGGMYKIRAWEEKGFRNRKDELGSSDFRFTDYAEIEKWWELVMSAYLLVCLHNESFNPSVVPVSEPFSEHSRWDEGKGWKNGLNNLQLIFQPFICFNLILRWLKVFPIPQLSLGLPRLIDKINDFKPLQYLLHFWNDFYCSSD</sequence>
<proteinExistence type="predicted"/>
<feature type="domain" description="Transposase IS701-like DDE" evidence="1">
    <location>
        <begin position="37"/>
        <end position="228"/>
    </location>
</feature>
<keyword evidence="3" id="KW-1185">Reference proteome</keyword>
<dbReference type="PANTHER" id="PTHR33627">
    <property type="entry name" value="TRANSPOSASE"/>
    <property type="match status" value="1"/>
</dbReference>
<protein>
    <submittedName>
        <fullName evidence="2">IS701 family transposase</fullName>
    </submittedName>
</protein>
<dbReference type="InterPro" id="IPR039365">
    <property type="entry name" value="IS701-like"/>
</dbReference>
<dbReference type="EMBL" id="JBAFSM010000019">
    <property type="protein sequence ID" value="MEG3437749.1"/>
    <property type="molecule type" value="Genomic_DNA"/>
</dbReference>